<dbReference type="PANTHER" id="PTHR43448">
    <property type="entry name" value="PROTOHEME IX FARNESYLTRANSFERASE, MITOCHONDRIAL"/>
    <property type="match status" value="1"/>
</dbReference>
<dbReference type="Gene3D" id="1.10.357.140">
    <property type="entry name" value="UbiA prenyltransferase"/>
    <property type="match status" value="1"/>
</dbReference>
<feature type="transmembrane region" description="Helical" evidence="9">
    <location>
        <begin position="133"/>
        <end position="153"/>
    </location>
</feature>
<evidence type="ECO:0000256" key="2">
    <source>
        <dbReference type="ARBA" id="ARBA00022475"/>
    </source>
</evidence>
<evidence type="ECO:0000256" key="8">
    <source>
        <dbReference type="ARBA" id="ARBA00047690"/>
    </source>
</evidence>
<dbReference type="GO" id="GO:0005886">
    <property type="term" value="C:plasma membrane"/>
    <property type="evidence" value="ECO:0007669"/>
    <property type="project" value="UniProtKB-SubCell"/>
</dbReference>
<gene>
    <name evidence="9" type="primary">ctaB</name>
    <name evidence="10" type="ORF">SAMN05444280_10543</name>
</gene>
<sequence length="288" mass="32066">MNILKHFLKIIVELGKVRIALPVALSALAGFVLYKGEINSQALLMALGVFLMACASGTLNHWQERKTDAKMPRTQLRPLPSGRITSLQGFMVALGYAAAGSFILLFSNPLTALVLSWATLASYNLIYTPLKKVTAFAVIPGSLVGALPPLIGWTAAGGQIFSETILIVATFFFIGQIPHFWLLLMLFGDQYKLAGLPSLTDIFSEVQLKRVTYAWVLTTIASAFLVLFFVFTSRILLFILLAYVLFLMISLSRSVIFRENFKVLQAFYQLNFLYLFMMLFLIAEGLLR</sequence>
<evidence type="ECO:0000256" key="9">
    <source>
        <dbReference type="HAMAP-Rule" id="MF_00154"/>
    </source>
</evidence>
<dbReference type="RefSeq" id="WP_073166192.1">
    <property type="nucleotide sequence ID" value="NZ_FQZE01000005.1"/>
</dbReference>
<comment type="similarity">
    <text evidence="9">Belongs to the UbiA prenyltransferase family. Protoheme IX farnesyltransferase subfamily.</text>
</comment>
<dbReference type="PROSITE" id="PS00943">
    <property type="entry name" value="UBIA"/>
    <property type="match status" value="1"/>
</dbReference>
<dbReference type="HAMAP" id="MF_00154">
    <property type="entry name" value="CyoE_CtaB"/>
    <property type="match status" value="1"/>
</dbReference>
<keyword evidence="6 9" id="KW-0350">Heme biosynthesis</keyword>
<dbReference type="CDD" id="cd13957">
    <property type="entry name" value="PT_UbiA_Cox10"/>
    <property type="match status" value="1"/>
</dbReference>
<dbReference type="GO" id="GO:0008495">
    <property type="term" value="F:protoheme IX farnesyltransferase activity"/>
    <property type="evidence" value="ECO:0007669"/>
    <property type="project" value="UniProtKB-UniRule"/>
</dbReference>
<evidence type="ECO:0000256" key="3">
    <source>
        <dbReference type="ARBA" id="ARBA00022679"/>
    </source>
</evidence>
<keyword evidence="3 9" id="KW-0808">Transferase</keyword>
<comment type="subcellular location">
    <subcellularLocation>
        <location evidence="9">Cell membrane</location>
        <topology evidence="9">Multi-pass membrane protein</topology>
    </subcellularLocation>
    <subcellularLocation>
        <location evidence="1">Membrane</location>
        <topology evidence="1">Multi-pass membrane protein</topology>
    </subcellularLocation>
</comment>
<evidence type="ECO:0000256" key="6">
    <source>
        <dbReference type="ARBA" id="ARBA00023133"/>
    </source>
</evidence>
<reference evidence="10 11" key="1">
    <citation type="submission" date="2016-11" db="EMBL/GenBank/DDBJ databases">
        <authorList>
            <person name="Jaros S."/>
            <person name="Januszkiewicz K."/>
            <person name="Wedrychowicz H."/>
        </authorList>
    </citation>
    <scope>NUCLEOTIDE SEQUENCE [LARGE SCALE GENOMIC DNA]</scope>
    <source>
        <strain evidence="10 11">DSM 27063</strain>
    </source>
</reference>
<accession>A0A1M6DGK1</accession>
<name>A0A1M6DGK1_9BACT</name>
<dbReference type="Pfam" id="PF01040">
    <property type="entry name" value="UbiA"/>
    <property type="match status" value="1"/>
</dbReference>
<dbReference type="EMBL" id="FQZE01000005">
    <property type="protein sequence ID" value="SHI72243.1"/>
    <property type="molecule type" value="Genomic_DNA"/>
</dbReference>
<protein>
    <recommendedName>
        <fullName evidence="9">Protoheme IX farnesyltransferase</fullName>
        <ecNumber evidence="9">2.5.1.141</ecNumber>
    </recommendedName>
    <alternativeName>
        <fullName evidence="9">Heme B farnesyltransferase</fullName>
    </alternativeName>
    <alternativeName>
        <fullName evidence="9">Heme O synthase</fullName>
    </alternativeName>
</protein>
<evidence type="ECO:0000313" key="11">
    <source>
        <dbReference type="Proteomes" id="UP000184050"/>
    </source>
</evidence>
<dbReference type="GO" id="GO:0048034">
    <property type="term" value="P:heme O biosynthetic process"/>
    <property type="evidence" value="ECO:0007669"/>
    <property type="project" value="UniProtKB-UniRule"/>
</dbReference>
<dbReference type="UniPathway" id="UPA00834">
    <property type="reaction ID" value="UER00712"/>
</dbReference>
<comment type="miscellaneous">
    <text evidence="9">Carbon 2 of the heme B porphyrin ring is defined according to the Fischer nomenclature.</text>
</comment>
<proteinExistence type="inferred from homology"/>
<feature type="transmembrane region" description="Helical" evidence="9">
    <location>
        <begin position="268"/>
        <end position="287"/>
    </location>
</feature>
<dbReference type="EC" id="2.5.1.141" evidence="9"/>
<feature type="transmembrane region" description="Helical" evidence="9">
    <location>
        <begin position="42"/>
        <end position="63"/>
    </location>
</feature>
<evidence type="ECO:0000256" key="1">
    <source>
        <dbReference type="ARBA" id="ARBA00004141"/>
    </source>
</evidence>
<keyword evidence="4 9" id="KW-0812">Transmembrane</keyword>
<dbReference type="GO" id="GO:0006784">
    <property type="term" value="P:heme A biosynthetic process"/>
    <property type="evidence" value="ECO:0007669"/>
    <property type="project" value="TreeGrafter"/>
</dbReference>
<dbReference type="Proteomes" id="UP000184050">
    <property type="component" value="Unassembled WGS sequence"/>
</dbReference>
<dbReference type="AlphaFoldDB" id="A0A1M6DGK1"/>
<dbReference type="InterPro" id="IPR030470">
    <property type="entry name" value="UbiA_prenylTrfase_CS"/>
</dbReference>
<feature type="transmembrane region" description="Helical" evidence="9">
    <location>
        <begin position="235"/>
        <end position="256"/>
    </location>
</feature>
<dbReference type="STRING" id="1168035.SAMN05444280_10543"/>
<keyword evidence="2 9" id="KW-1003">Cell membrane</keyword>
<feature type="transmembrane region" description="Helical" evidence="9">
    <location>
        <begin position="165"/>
        <end position="187"/>
    </location>
</feature>
<keyword evidence="11" id="KW-1185">Reference proteome</keyword>
<feature type="transmembrane region" description="Helical" evidence="9">
    <location>
        <begin position="110"/>
        <end position="126"/>
    </location>
</feature>
<comment type="pathway">
    <text evidence="9">Porphyrin-containing compound metabolism; heme O biosynthesis; heme O from protoheme: step 1/1.</text>
</comment>
<organism evidence="10 11">
    <name type="scientific">Tangfeifania diversioriginum</name>
    <dbReference type="NCBI Taxonomy" id="1168035"/>
    <lineage>
        <taxon>Bacteria</taxon>
        <taxon>Pseudomonadati</taxon>
        <taxon>Bacteroidota</taxon>
        <taxon>Bacteroidia</taxon>
        <taxon>Marinilabiliales</taxon>
        <taxon>Prolixibacteraceae</taxon>
        <taxon>Tangfeifania</taxon>
    </lineage>
</organism>
<keyword evidence="7 9" id="KW-0472">Membrane</keyword>
<dbReference type="PANTHER" id="PTHR43448:SF2">
    <property type="entry name" value="PROTOHEME IX FARNESYLTRANSFERASE, MITOCHONDRIAL"/>
    <property type="match status" value="1"/>
</dbReference>
<comment type="function">
    <text evidence="9">Converts heme B (protoheme IX) to heme O by substitution of the vinyl group on carbon 2 of heme B porphyrin ring with a hydroxyethyl farnesyl side group.</text>
</comment>
<evidence type="ECO:0000256" key="7">
    <source>
        <dbReference type="ARBA" id="ARBA00023136"/>
    </source>
</evidence>
<feature type="transmembrane region" description="Helical" evidence="9">
    <location>
        <begin position="84"/>
        <end position="104"/>
    </location>
</feature>
<feature type="transmembrane region" description="Helical" evidence="9">
    <location>
        <begin position="208"/>
        <end position="229"/>
    </location>
</feature>
<keyword evidence="5 9" id="KW-1133">Transmembrane helix</keyword>
<dbReference type="InterPro" id="IPR044878">
    <property type="entry name" value="UbiA_sf"/>
</dbReference>
<evidence type="ECO:0000313" key="10">
    <source>
        <dbReference type="EMBL" id="SHI72243.1"/>
    </source>
</evidence>
<comment type="catalytic activity">
    <reaction evidence="8 9">
        <text>heme b + (2E,6E)-farnesyl diphosphate + H2O = Fe(II)-heme o + diphosphate</text>
        <dbReference type="Rhea" id="RHEA:28070"/>
        <dbReference type="ChEBI" id="CHEBI:15377"/>
        <dbReference type="ChEBI" id="CHEBI:33019"/>
        <dbReference type="ChEBI" id="CHEBI:60344"/>
        <dbReference type="ChEBI" id="CHEBI:60530"/>
        <dbReference type="ChEBI" id="CHEBI:175763"/>
        <dbReference type="EC" id="2.5.1.141"/>
    </reaction>
</comment>
<dbReference type="InterPro" id="IPR006369">
    <property type="entry name" value="Protohaem_IX_farnesylTrfase"/>
</dbReference>
<evidence type="ECO:0000256" key="4">
    <source>
        <dbReference type="ARBA" id="ARBA00022692"/>
    </source>
</evidence>
<evidence type="ECO:0000256" key="5">
    <source>
        <dbReference type="ARBA" id="ARBA00022989"/>
    </source>
</evidence>
<dbReference type="InterPro" id="IPR000537">
    <property type="entry name" value="UbiA_prenyltransferase"/>
</dbReference>
<feature type="transmembrane region" description="Helical" evidence="9">
    <location>
        <begin position="20"/>
        <end position="36"/>
    </location>
</feature>